<sequence length="420" mass="42423">MASQPPPPRPSVPPSASAPVLPYVLALADDLSGAAETACALGGPVRLSLTAADVAGSATAHDLVVDLDTRHLPTAEAVHAVRTALRAAQAGPPRLLYKKVDSQLRGHLAAETAAYAEEAEAVVIAPALPAAGRTVIDGVVHVNGVPLHRTDGWRAERAAAPHSLPEALPGLPVRTVPLDVVRSDPAALDAEFRRIADSGAHPAPDAETDTDLDAVAASALRLGPGFRLLGSGGLALALGRVLVRPAAAAHSPAPAPAQDRAPLLFVVGTAEPAVVAQIAHLTALGGHHVPLDPADLATGTVRLPRTAAAPALTVLSIDGSAGLHPGTGRALSAALGALAAAYPGRPDLVLTGGETARTTLDALGIRELEPLGEIHHGAVHSRTPHGRRVVTRPGSYGAEDSLLRIATALRPSLAAPAATT</sequence>
<dbReference type="EC" id="2.7.1.-" evidence="9"/>
<dbReference type="InterPro" id="IPR031475">
    <property type="entry name" value="NBD_C"/>
</dbReference>
<evidence type="ECO:0000313" key="10">
    <source>
        <dbReference type="Proteomes" id="UP001571476"/>
    </source>
</evidence>
<dbReference type="EMBL" id="JBGOSP010000036">
    <property type="protein sequence ID" value="MFA3842315.1"/>
    <property type="molecule type" value="Genomic_DNA"/>
</dbReference>
<dbReference type="InterPro" id="IPR042213">
    <property type="entry name" value="NBD_C_sf"/>
</dbReference>
<evidence type="ECO:0000256" key="5">
    <source>
        <dbReference type="ARBA" id="ARBA00022840"/>
    </source>
</evidence>
<keyword evidence="2 9" id="KW-0808">Transferase</keyword>
<accession>A0ABV4SVU5</accession>
<keyword evidence="10" id="KW-1185">Reference proteome</keyword>
<evidence type="ECO:0000256" key="2">
    <source>
        <dbReference type="ARBA" id="ARBA00022679"/>
    </source>
</evidence>
<gene>
    <name evidence="9" type="ORF">ACEG43_40065</name>
</gene>
<dbReference type="InterPro" id="IPR037051">
    <property type="entry name" value="4-carb_acid_sugar_kinase_N_sf"/>
</dbReference>
<dbReference type="Gene3D" id="3.40.50.10840">
    <property type="entry name" value="Putative sugar-binding, N-terminal domain"/>
    <property type="match status" value="1"/>
</dbReference>
<keyword evidence="6" id="KW-0119">Carbohydrate metabolism</keyword>
<feature type="domain" description="Four-carbon acid sugar kinase nucleotide binding" evidence="8">
    <location>
        <begin position="314"/>
        <end position="402"/>
    </location>
</feature>
<evidence type="ECO:0000256" key="3">
    <source>
        <dbReference type="ARBA" id="ARBA00022741"/>
    </source>
</evidence>
<organism evidence="9 10">
    <name type="scientific">Streptomyces aureus</name>
    <dbReference type="NCBI Taxonomy" id="193461"/>
    <lineage>
        <taxon>Bacteria</taxon>
        <taxon>Bacillati</taxon>
        <taxon>Actinomycetota</taxon>
        <taxon>Actinomycetes</taxon>
        <taxon>Kitasatosporales</taxon>
        <taxon>Streptomycetaceae</taxon>
        <taxon>Streptomyces</taxon>
    </lineage>
</organism>
<reference evidence="9 10" key="1">
    <citation type="submission" date="2024-08" db="EMBL/GenBank/DDBJ databases">
        <title>Genome sequence of Streptomyces aureus CACIA-1.46HGO.</title>
        <authorList>
            <person name="Evangelista-Martinez Z."/>
        </authorList>
    </citation>
    <scope>NUCLEOTIDE SEQUENCE [LARGE SCALE GENOMIC DNA]</scope>
    <source>
        <strain evidence="9 10">CACIA-1.46HGO</strain>
    </source>
</reference>
<evidence type="ECO:0000259" key="7">
    <source>
        <dbReference type="Pfam" id="PF07005"/>
    </source>
</evidence>
<keyword evidence="3" id="KW-0547">Nucleotide-binding</keyword>
<comment type="caution">
    <text evidence="9">The sequence shown here is derived from an EMBL/GenBank/DDBJ whole genome shotgun (WGS) entry which is preliminary data.</text>
</comment>
<keyword evidence="5" id="KW-0067">ATP-binding</keyword>
<name>A0ABV4SVU5_9ACTN</name>
<dbReference type="RefSeq" id="WP_372566336.1">
    <property type="nucleotide sequence ID" value="NZ_JBGOSP010000036.1"/>
</dbReference>
<dbReference type="Pfam" id="PF17042">
    <property type="entry name" value="NBD_C"/>
    <property type="match status" value="1"/>
</dbReference>
<dbReference type="GO" id="GO:0016301">
    <property type="term" value="F:kinase activity"/>
    <property type="evidence" value="ECO:0007669"/>
    <property type="project" value="UniProtKB-KW"/>
</dbReference>
<evidence type="ECO:0000259" key="8">
    <source>
        <dbReference type="Pfam" id="PF17042"/>
    </source>
</evidence>
<dbReference type="Pfam" id="PF07005">
    <property type="entry name" value="SBD_N"/>
    <property type="match status" value="1"/>
</dbReference>
<protein>
    <submittedName>
        <fullName evidence="9">Four-carbon acid sugar kinase family protein</fullName>
        <ecNumber evidence="9">2.7.1.-</ecNumber>
    </submittedName>
</protein>
<evidence type="ECO:0000313" key="9">
    <source>
        <dbReference type="EMBL" id="MFA3842315.1"/>
    </source>
</evidence>
<dbReference type="SUPFAM" id="SSF142764">
    <property type="entry name" value="YgbK-like"/>
    <property type="match status" value="1"/>
</dbReference>
<feature type="domain" description="Four-carbon acid sugar kinase N-terminal" evidence="7">
    <location>
        <begin position="25"/>
        <end position="238"/>
    </location>
</feature>
<evidence type="ECO:0000256" key="4">
    <source>
        <dbReference type="ARBA" id="ARBA00022777"/>
    </source>
</evidence>
<dbReference type="Gene3D" id="3.40.980.20">
    <property type="entry name" value="Four-carbon acid sugar kinase, nucleotide binding domain"/>
    <property type="match status" value="1"/>
</dbReference>
<dbReference type="InterPro" id="IPR010737">
    <property type="entry name" value="4-carb_acid_sugar_kinase_N"/>
</dbReference>
<keyword evidence="4 9" id="KW-0418">Kinase</keyword>
<evidence type="ECO:0000256" key="1">
    <source>
        <dbReference type="ARBA" id="ARBA00005715"/>
    </source>
</evidence>
<proteinExistence type="inferred from homology"/>
<dbReference type="Proteomes" id="UP001571476">
    <property type="component" value="Unassembled WGS sequence"/>
</dbReference>
<evidence type="ECO:0000256" key="6">
    <source>
        <dbReference type="ARBA" id="ARBA00023277"/>
    </source>
</evidence>
<comment type="similarity">
    <text evidence="1">Belongs to the four-carbon acid sugar kinase family.</text>
</comment>